<proteinExistence type="predicted"/>
<name>A0ABR9J051_RHIVS</name>
<reference evidence="1 2" key="1">
    <citation type="submission" date="2020-10" db="EMBL/GenBank/DDBJ databases">
        <title>Sequencing the genomes of 1000 actinobacteria strains.</title>
        <authorList>
            <person name="Klenk H.-P."/>
        </authorList>
    </citation>
    <scope>NUCLEOTIDE SEQUENCE [LARGE SCALE GENOMIC DNA]</scope>
    <source>
        <strain evidence="1 2">DSM 7307</strain>
    </source>
</reference>
<dbReference type="Proteomes" id="UP000620262">
    <property type="component" value="Unassembled WGS sequence"/>
</dbReference>
<comment type="caution">
    <text evidence="1">The sequence shown here is derived from an EMBL/GenBank/DDBJ whole genome shotgun (WGS) entry which is preliminary data.</text>
</comment>
<accession>A0ABR9J051</accession>
<protein>
    <submittedName>
        <fullName evidence="1">Uncharacterized protein</fullName>
    </submittedName>
</protein>
<dbReference type="RefSeq" id="WP_192732366.1">
    <property type="nucleotide sequence ID" value="NZ_BAAAVL010000011.1"/>
</dbReference>
<sequence>MLPKFITAFLKSSGETGVVLMEHEGAQRVVIIDRDALQEISNPPRADETRLQEHVDTICEIAVSKMRLQPQSSFSRIRVSKDDIEAWKASHDTLH</sequence>
<evidence type="ECO:0000313" key="1">
    <source>
        <dbReference type="EMBL" id="MBE1508833.1"/>
    </source>
</evidence>
<evidence type="ECO:0000313" key="2">
    <source>
        <dbReference type="Proteomes" id="UP000620262"/>
    </source>
</evidence>
<gene>
    <name evidence="1" type="ORF">H4W29_006078</name>
</gene>
<dbReference type="EMBL" id="JADBEC010000002">
    <property type="protein sequence ID" value="MBE1508833.1"/>
    <property type="molecule type" value="Genomic_DNA"/>
</dbReference>
<organism evidence="1 2">
    <name type="scientific">Rhizobium viscosum</name>
    <name type="common">Arthrobacter viscosus</name>
    <dbReference type="NCBI Taxonomy" id="1673"/>
    <lineage>
        <taxon>Bacteria</taxon>
        <taxon>Pseudomonadati</taxon>
        <taxon>Pseudomonadota</taxon>
        <taxon>Alphaproteobacteria</taxon>
        <taxon>Hyphomicrobiales</taxon>
        <taxon>Rhizobiaceae</taxon>
        <taxon>Rhizobium/Agrobacterium group</taxon>
        <taxon>Rhizobium</taxon>
    </lineage>
</organism>
<keyword evidence="2" id="KW-1185">Reference proteome</keyword>